<feature type="transmembrane region" description="Helical" evidence="6">
    <location>
        <begin position="12"/>
        <end position="30"/>
    </location>
</feature>
<protein>
    <submittedName>
        <fullName evidence="8">Unannotated protein</fullName>
    </submittedName>
</protein>
<evidence type="ECO:0000259" key="7">
    <source>
        <dbReference type="Pfam" id="PF03458"/>
    </source>
</evidence>
<evidence type="ECO:0000313" key="8">
    <source>
        <dbReference type="EMBL" id="CAB4648854.1"/>
    </source>
</evidence>
<evidence type="ECO:0000256" key="3">
    <source>
        <dbReference type="ARBA" id="ARBA00022692"/>
    </source>
</evidence>
<feature type="transmembrane region" description="Helical" evidence="6">
    <location>
        <begin position="156"/>
        <end position="176"/>
    </location>
</feature>
<evidence type="ECO:0000256" key="2">
    <source>
        <dbReference type="ARBA" id="ARBA00022475"/>
    </source>
</evidence>
<evidence type="ECO:0000256" key="1">
    <source>
        <dbReference type="ARBA" id="ARBA00004651"/>
    </source>
</evidence>
<dbReference type="PANTHER" id="PTHR30506:SF3">
    <property type="entry name" value="UPF0126 INNER MEMBRANE PROTEIN YADS-RELATED"/>
    <property type="match status" value="1"/>
</dbReference>
<gene>
    <name evidence="8" type="ORF">UFOPK2195_00358</name>
</gene>
<accession>A0A6J6KL14</accession>
<sequence length="228" mass="23656">MRNVLPDLATQTPLWLALLTVGVNAIVGALRASSDDEHHWDIVGLSTFAVLMGLGGGFIRDILVGNTPVESLRTPWYLVTVVVGIGLVLLFGRRIAGAQKLVALLNSVALGLFAITGTAYALRADLPIISAIFVGVVSAVGGGVLVSVIKDEVPEILLTSAPNATLALAVSGVYAATDVWESQAAGGAGITTAIVANFLAHRFGLRTRRATNPSAVLLTRKEPGKPTD</sequence>
<keyword evidence="3 6" id="KW-0812">Transmembrane</keyword>
<feature type="domain" description="Glycine transporter" evidence="7">
    <location>
        <begin position="104"/>
        <end position="176"/>
    </location>
</feature>
<feature type="transmembrane region" description="Helical" evidence="6">
    <location>
        <begin position="42"/>
        <end position="63"/>
    </location>
</feature>
<dbReference type="GO" id="GO:0005886">
    <property type="term" value="C:plasma membrane"/>
    <property type="evidence" value="ECO:0007669"/>
    <property type="project" value="UniProtKB-SubCell"/>
</dbReference>
<evidence type="ECO:0000256" key="4">
    <source>
        <dbReference type="ARBA" id="ARBA00022989"/>
    </source>
</evidence>
<dbReference type="AlphaFoldDB" id="A0A6J6KL14"/>
<evidence type="ECO:0000256" key="5">
    <source>
        <dbReference type="ARBA" id="ARBA00023136"/>
    </source>
</evidence>
<organism evidence="8">
    <name type="scientific">freshwater metagenome</name>
    <dbReference type="NCBI Taxonomy" id="449393"/>
    <lineage>
        <taxon>unclassified sequences</taxon>
        <taxon>metagenomes</taxon>
        <taxon>ecological metagenomes</taxon>
    </lineage>
</organism>
<dbReference type="EMBL" id="CAEZWH010000044">
    <property type="protein sequence ID" value="CAB4648854.1"/>
    <property type="molecule type" value="Genomic_DNA"/>
</dbReference>
<keyword evidence="4 6" id="KW-1133">Transmembrane helix</keyword>
<keyword evidence="5 6" id="KW-0472">Membrane</keyword>
<feature type="transmembrane region" description="Helical" evidence="6">
    <location>
        <begin position="101"/>
        <end position="122"/>
    </location>
</feature>
<dbReference type="PANTHER" id="PTHR30506">
    <property type="entry name" value="INNER MEMBRANE PROTEIN"/>
    <property type="match status" value="1"/>
</dbReference>
<dbReference type="Pfam" id="PF03458">
    <property type="entry name" value="Gly_transporter"/>
    <property type="match status" value="2"/>
</dbReference>
<feature type="transmembrane region" description="Helical" evidence="6">
    <location>
        <begin position="182"/>
        <end position="200"/>
    </location>
</feature>
<name>A0A6J6KL14_9ZZZZ</name>
<feature type="transmembrane region" description="Helical" evidence="6">
    <location>
        <begin position="75"/>
        <end position="92"/>
    </location>
</feature>
<feature type="domain" description="Glycine transporter" evidence="7">
    <location>
        <begin position="15"/>
        <end position="91"/>
    </location>
</feature>
<evidence type="ECO:0000256" key="6">
    <source>
        <dbReference type="SAM" id="Phobius"/>
    </source>
</evidence>
<dbReference type="InterPro" id="IPR005115">
    <property type="entry name" value="Gly_transporter"/>
</dbReference>
<reference evidence="8" key="1">
    <citation type="submission" date="2020-05" db="EMBL/GenBank/DDBJ databases">
        <authorList>
            <person name="Chiriac C."/>
            <person name="Salcher M."/>
            <person name="Ghai R."/>
            <person name="Kavagutti S V."/>
        </authorList>
    </citation>
    <scope>NUCLEOTIDE SEQUENCE</scope>
</reference>
<feature type="transmembrane region" description="Helical" evidence="6">
    <location>
        <begin position="128"/>
        <end position="149"/>
    </location>
</feature>
<proteinExistence type="predicted"/>
<comment type="subcellular location">
    <subcellularLocation>
        <location evidence="1">Cell membrane</location>
        <topology evidence="1">Multi-pass membrane protein</topology>
    </subcellularLocation>
</comment>
<keyword evidence="2" id="KW-1003">Cell membrane</keyword>